<feature type="domain" description="Orn/Lys/Arg decarboxylases family 1 pyridoxal-P attachment site" evidence="6">
    <location>
        <begin position="8"/>
        <end position="305"/>
    </location>
</feature>
<evidence type="ECO:0000256" key="1">
    <source>
        <dbReference type="ARBA" id="ARBA00001933"/>
    </source>
</evidence>
<sequence>MKRIQNKTPLFTALKNHIDLHPISFHVPGHKNGSIFPNKGKEFFQNLLKLDQTEISGLDDLHQPEEAIKEAQQLTADLYDADHSFFLVGGSTLGNLSMVMAVCNVGDKIIVQRNSHKSIINALELAGALPIFLTPQYEESTNRHSYISLDLVHKALNEHPDVKAIVLTYPDYFGHTYPLESIIKIAHQHKIPVLVDEAHGSHFMLGDPFPPSALDLGADIVVQSAHKMLPAMTMGSILHLKGSIVSKDKVEYYLQMLQSSSPSYPIMASLDLARYYISQLTKKNIDEVLTSVYELRDIFKESKIWETLDVKAKIDDPLKITLHINKGLLTRDIVKLFEEQAIYPELSTTNQILFIHGLSPFPEGEKFRQVMESISKRGKDLNNHDTIDVDLFRFEPVKALPYSYGDLNKMDKEWVSWDQAQGRLAGQAVIPYPPGIPLLLKGEEINSYHIDTILKLIKLGQHFHYQGVALEEGLTVLK</sequence>
<accession>A0A841Q9P1</accession>
<dbReference type="InterPro" id="IPR015424">
    <property type="entry name" value="PyrdxlP-dep_Trfase"/>
</dbReference>
<comment type="similarity">
    <text evidence="2">Belongs to the Orn/Lys/Arg decarboxylase class-I family.</text>
</comment>
<comment type="caution">
    <text evidence="8">The sequence shown here is derived from an EMBL/GenBank/DDBJ whole genome shotgun (WGS) entry which is preliminary data.</text>
</comment>
<dbReference type="SUPFAM" id="SSF55904">
    <property type="entry name" value="Ornithine decarboxylase C-terminal domain"/>
    <property type="match status" value="1"/>
</dbReference>
<dbReference type="AlphaFoldDB" id="A0A841Q9P1"/>
<dbReference type="InterPro" id="IPR036633">
    <property type="entry name" value="Prn/Lys/Arg_de-COase_C_sf"/>
</dbReference>
<dbReference type="EC" id="4.1.1.18" evidence="8"/>
<dbReference type="InterPro" id="IPR000310">
    <property type="entry name" value="Orn/Lys/Arg_deCO2ase_major_dom"/>
</dbReference>
<evidence type="ECO:0000256" key="5">
    <source>
        <dbReference type="ARBA" id="ARBA00023239"/>
    </source>
</evidence>
<name>A0A841Q9P1_9BACI</name>
<keyword evidence="5 8" id="KW-0456">Lyase</keyword>
<dbReference type="SUPFAM" id="SSF53383">
    <property type="entry name" value="PLP-dependent transferases"/>
    <property type="match status" value="1"/>
</dbReference>
<dbReference type="PANTHER" id="PTHR43277:SF3">
    <property type="entry name" value="DECARBOXYLASE, PUTATIVE-RELATED"/>
    <property type="match status" value="1"/>
</dbReference>
<feature type="domain" description="Orn/Lys/Arg decarboxylase C-terminal" evidence="7">
    <location>
        <begin position="403"/>
        <end position="458"/>
    </location>
</feature>
<dbReference type="PANTHER" id="PTHR43277">
    <property type="entry name" value="ARGININE DECARBOXYLASE"/>
    <property type="match status" value="1"/>
</dbReference>
<dbReference type="CDD" id="cd00615">
    <property type="entry name" value="Orn_deC_like"/>
    <property type="match status" value="1"/>
</dbReference>
<dbReference type="InterPro" id="IPR008286">
    <property type="entry name" value="Prn/Lys/Arg_de-COase_C"/>
</dbReference>
<evidence type="ECO:0000256" key="2">
    <source>
        <dbReference type="ARBA" id="ARBA00010671"/>
    </source>
</evidence>
<evidence type="ECO:0000256" key="3">
    <source>
        <dbReference type="ARBA" id="ARBA00022793"/>
    </source>
</evidence>
<dbReference type="EMBL" id="JACHGH010000017">
    <property type="protein sequence ID" value="MBB6455221.1"/>
    <property type="molecule type" value="Genomic_DNA"/>
</dbReference>
<gene>
    <name evidence="8" type="ORF">HNQ94_003718</name>
</gene>
<dbReference type="Pfam" id="PF01276">
    <property type="entry name" value="OKR_DC_1"/>
    <property type="match status" value="1"/>
</dbReference>
<dbReference type="Gene3D" id="3.40.640.10">
    <property type="entry name" value="Type I PLP-dependent aspartate aminotransferase-like (Major domain)"/>
    <property type="match status" value="1"/>
</dbReference>
<dbReference type="RefSeq" id="WP_174497694.1">
    <property type="nucleotide sequence ID" value="NZ_CADDWK010000018.1"/>
</dbReference>
<dbReference type="GO" id="GO:0008923">
    <property type="term" value="F:lysine decarboxylase activity"/>
    <property type="evidence" value="ECO:0007669"/>
    <property type="project" value="UniProtKB-EC"/>
</dbReference>
<organism evidence="8 9">
    <name type="scientific">Salirhabdus euzebyi</name>
    <dbReference type="NCBI Taxonomy" id="394506"/>
    <lineage>
        <taxon>Bacteria</taxon>
        <taxon>Bacillati</taxon>
        <taxon>Bacillota</taxon>
        <taxon>Bacilli</taxon>
        <taxon>Bacillales</taxon>
        <taxon>Bacillaceae</taxon>
        <taxon>Salirhabdus</taxon>
    </lineage>
</organism>
<proteinExistence type="inferred from homology"/>
<evidence type="ECO:0000259" key="7">
    <source>
        <dbReference type="Pfam" id="PF03711"/>
    </source>
</evidence>
<dbReference type="Gene3D" id="3.90.100.10">
    <property type="entry name" value="Orn/Lys/Arg decarboxylase, C-terminal domain"/>
    <property type="match status" value="1"/>
</dbReference>
<dbReference type="Proteomes" id="UP000581688">
    <property type="component" value="Unassembled WGS sequence"/>
</dbReference>
<evidence type="ECO:0000256" key="4">
    <source>
        <dbReference type="ARBA" id="ARBA00022898"/>
    </source>
</evidence>
<keyword evidence="9" id="KW-1185">Reference proteome</keyword>
<comment type="cofactor">
    <cofactor evidence="1">
        <name>pyridoxal 5'-phosphate</name>
        <dbReference type="ChEBI" id="CHEBI:597326"/>
    </cofactor>
</comment>
<dbReference type="InterPro" id="IPR052357">
    <property type="entry name" value="Orn_Lys_Arg_decarboxylase-I"/>
</dbReference>
<protein>
    <submittedName>
        <fullName evidence="8">Lysine decarboxylase</fullName>
        <ecNumber evidence="8">4.1.1.18</ecNumber>
    </submittedName>
</protein>
<evidence type="ECO:0000259" key="6">
    <source>
        <dbReference type="Pfam" id="PF01276"/>
    </source>
</evidence>
<evidence type="ECO:0000313" key="9">
    <source>
        <dbReference type="Proteomes" id="UP000581688"/>
    </source>
</evidence>
<keyword evidence="4" id="KW-0663">Pyridoxal phosphate</keyword>
<reference evidence="8 9" key="1">
    <citation type="submission" date="2020-08" db="EMBL/GenBank/DDBJ databases">
        <title>Genomic Encyclopedia of Type Strains, Phase IV (KMG-IV): sequencing the most valuable type-strain genomes for metagenomic binning, comparative biology and taxonomic classification.</title>
        <authorList>
            <person name="Goeker M."/>
        </authorList>
    </citation>
    <scope>NUCLEOTIDE SEQUENCE [LARGE SCALE GENOMIC DNA]</scope>
    <source>
        <strain evidence="8 9">DSM 19612</strain>
    </source>
</reference>
<dbReference type="Pfam" id="PF03711">
    <property type="entry name" value="OKR_DC_1_C"/>
    <property type="match status" value="1"/>
</dbReference>
<dbReference type="InterPro" id="IPR015421">
    <property type="entry name" value="PyrdxlP-dep_Trfase_major"/>
</dbReference>
<evidence type="ECO:0000313" key="8">
    <source>
        <dbReference type="EMBL" id="MBB6455221.1"/>
    </source>
</evidence>
<keyword evidence="3" id="KW-0210">Decarboxylase</keyword>